<keyword evidence="6 9" id="KW-1133">Transmembrane helix</keyword>
<evidence type="ECO:0000256" key="5">
    <source>
        <dbReference type="ARBA" id="ARBA00022692"/>
    </source>
</evidence>
<dbReference type="Proteomes" id="UP000451354">
    <property type="component" value="Chromosome"/>
</dbReference>
<dbReference type="KEGG" id="cprt:FIC82_001905"/>
<evidence type="ECO:0000256" key="9">
    <source>
        <dbReference type="SAM" id="Phobius"/>
    </source>
</evidence>
<dbReference type="InterPro" id="IPR000522">
    <property type="entry name" value="ABC_transptr_permease_BtuC"/>
</dbReference>
<dbReference type="PANTHER" id="PTHR30472">
    <property type="entry name" value="FERRIC ENTEROBACTIN TRANSPORT SYSTEM PERMEASE PROTEIN"/>
    <property type="match status" value="1"/>
</dbReference>
<protein>
    <submittedName>
        <fullName evidence="10">Iron-enterobactin ABC transporter permease</fullName>
    </submittedName>
</protein>
<feature type="transmembrane region" description="Helical" evidence="9">
    <location>
        <begin position="247"/>
        <end position="270"/>
    </location>
</feature>
<dbReference type="InterPro" id="IPR037294">
    <property type="entry name" value="ABC_BtuC-like"/>
</dbReference>
<dbReference type="SUPFAM" id="SSF81345">
    <property type="entry name" value="ABC transporter involved in vitamin B12 uptake, BtuC"/>
    <property type="match status" value="1"/>
</dbReference>
<feature type="transmembrane region" description="Helical" evidence="9">
    <location>
        <begin position="111"/>
        <end position="130"/>
    </location>
</feature>
<evidence type="ECO:0000256" key="1">
    <source>
        <dbReference type="ARBA" id="ARBA00004651"/>
    </source>
</evidence>
<dbReference type="Pfam" id="PF01032">
    <property type="entry name" value="FecCD"/>
    <property type="match status" value="1"/>
</dbReference>
<dbReference type="EMBL" id="CP052757">
    <property type="protein sequence ID" value="QJW38156.1"/>
    <property type="molecule type" value="Genomic_DNA"/>
</dbReference>
<dbReference type="AlphaFoldDB" id="A0A6M5UI09"/>
<evidence type="ECO:0000256" key="7">
    <source>
        <dbReference type="ARBA" id="ARBA00023136"/>
    </source>
</evidence>
<dbReference type="GO" id="GO:0033214">
    <property type="term" value="P:siderophore-iron import into cell"/>
    <property type="evidence" value="ECO:0007669"/>
    <property type="project" value="TreeGrafter"/>
</dbReference>
<proteinExistence type="inferred from homology"/>
<evidence type="ECO:0000256" key="4">
    <source>
        <dbReference type="ARBA" id="ARBA00022475"/>
    </source>
</evidence>
<dbReference type="PANTHER" id="PTHR30472:SF24">
    <property type="entry name" value="FERRIC ENTEROBACTIN TRANSPORT SYSTEM PERMEASE PROTEIN FEPG"/>
    <property type="match status" value="1"/>
</dbReference>
<feature type="region of interest" description="Disordered" evidence="8">
    <location>
        <begin position="1"/>
        <end position="86"/>
    </location>
</feature>
<comment type="similarity">
    <text evidence="2">Belongs to the binding-protein-dependent transport system permease family. FecCD subfamily.</text>
</comment>
<feature type="compositionally biased region" description="Basic residues" evidence="8">
    <location>
        <begin position="24"/>
        <end position="56"/>
    </location>
</feature>
<feature type="transmembrane region" description="Helical" evidence="9">
    <location>
        <begin position="207"/>
        <end position="240"/>
    </location>
</feature>
<sequence>MDGRPRPALDPPVLGRARAGPAARVRRRRPRRRHAGRAPGRDRHRVRRRPRPHRARAPLEGERAVSAPVRGDAPVDPSVRGGGAHRVDFGRPTRVVRGLGGRVSHRLDLRTLAVCGALLLVALAIGVVALTTGDYPLTVSQVLQALVGAADGPVHMVVVEWRLPRALMALVLGAALGASGAIFQSLTRNPLGSPDVIGFNTGAYTGALVVIMLLGGGYVGVAAGALVGGIVTAGVVYVLAYRRGVQGFRLIIVGIAVSAMLASVNQWLIIKADLETAMAAAVWGAGSLNGMTWAQAVPAAVLAALIALPLVWLAPRMGMLELGDDAAAALGLRSERVRLALVVVGVALTALVTAAAGPITFVALAAPQLARRLTGAAGVRILPAAAMGAVLLAASDLVAQRAFAPTQLPVGVVTVSVGGAYLVWLLVREARK</sequence>
<gene>
    <name evidence="10" type="primary">fepG</name>
    <name evidence="10" type="ORF">FIC82_001905</name>
</gene>
<dbReference type="OrthoDB" id="4455417at2"/>
<dbReference type="CDD" id="cd06550">
    <property type="entry name" value="TM_ABC_iron-siderophores_like"/>
    <property type="match status" value="1"/>
</dbReference>
<evidence type="ECO:0000313" key="11">
    <source>
        <dbReference type="Proteomes" id="UP000451354"/>
    </source>
</evidence>
<dbReference type="GO" id="GO:0022857">
    <property type="term" value="F:transmembrane transporter activity"/>
    <property type="evidence" value="ECO:0007669"/>
    <property type="project" value="InterPro"/>
</dbReference>
<keyword evidence="7 9" id="KW-0472">Membrane</keyword>
<feature type="transmembrane region" description="Helical" evidence="9">
    <location>
        <begin position="410"/>
        <end position="427"/>
    </location>
</feature>
<keyword evidence="11" id="KW-1185">Reference proteome</keyword>
<feature type="transmembrane region" description="Helical" evidence="9">
    <location>
        <begin position="339"/>
        <end position="365"/>
    </location>
</feature>
<evidence type="ECO:0000313" key="10">
    <source>
        <dbReference type="EMBL" id="QJW38156.1"/>
    </source>
</evidence>
<keyword evidence="3" id="KW-0813">Transport</keyword>
<feature type="transmembrane region" description="Helical" evidence="9">
    <location>
        <begin position="290"/>
        <end position="313"/>
    </location>
</feature>
<dbReference type="GO" id="GO:0005886">
    <property type="term" value="C:plasma membrane"/>
    <property type="evidence" value="ECO:0007669"/>
    <property type="project" value="UniProtKB-SubCell"/>
</dbReference>
<feature type="transmembrane region" description="Helical" evidence="9">
    <location>
        <begin position="377"/>
        <end position="398"/>
    </location>
</feature>
<evidence type="ECO:0000256" key="6">
    <source>
        <dbReference type="ARBA" id="ARBA00022989"/>
    </source>
</evidence>
<dbReference type="NCBIfam" id="NF007759">
    <property type="entry name" value="PRK10440.1"/>
    <property type="match status" value="1"/>
</dbReference>
<reference evidence="11" key="1">
    <citation type="journal article" date="2022" name="Int. J. Syst. Evol. Microbiol.">
        <title>Cellulosimicrobium protaetiae sp. nov., isolated from the gut of the larva of Protaetia brevitarsis seulensis.</title>
        <authorList>
            <person name="Le Han H."/>
            <person name="Nguyen T.T.H."/>
            <person name="Li Z."/>
            <person name="Shin N.R."/>
            <person name="Kim S.G."/>
        </authorList>
    </citation>
    <scope>NUCLEOTIDE SEQUENCE [LARGE SCALE GENOMIC DNA]</scope>
    <source>
        <strain evidence="11">BI34</strain>
    </source>
</reference>
<feature type="transmembrane region" description="Helical" evidence="9">
    <location>
        <begin position="166"/>
        <end position="187"/>
    </location>
</feature>
<name>A0A6M5UI09_9MICO</name>
<evidence type="ECO:0000256" key="8">
    <source>
        <dbReference type="SAM" id="MobiDB-lite"/>
    </source>
</evidence>
<accession>A0A6M5UI09</accession>
<evidence type="ECO:0000256" key="2">
    <source>
        <dbReference type="ARBA" id="ARBA00007935"/>
    </source>
</evidence>
<keyword evidence="4" id="KW-1003">Cell membrane</keyword>
<dbReference type="Gene3D" id="1.10.3470.10">
    <property type="entry name" value="ABC transporter involved in vitamin B12 uptake, BtuC"/>
    <property type="match status" value="1"/>
</dbReference>
<organism evidence="10 11">
    <name type="scientific">Cellulosimicrobium protaetiae</name>
    <dbReference type="NCBI Taxonomy" id="2587808"/>
    <lineage>
        <taxon>Bacteria</taxon>
        <taxon>Bacillati</taxon>
        <taxon>Actinomycetota</taxon>
        <taxon>Actinomycetes</taxon>
        <taxon>Micrococcales</taxon>
        <taxon>Promicromonosporaceae</taxon>
        <taxon>Cellulosimicrobium</taxon>
    </lineage>
</organism>
<comment type="subcellular location">
    <subcellularLocation>
        <location evidence="1">Cell membrane</location>
        <topology evidence="1">Multi-pass membrane protein</topology>
    </subcellularLocation>
</comment>
<keyword evidence="5 9" id="KW-0812">Transmembrane</keyword>
<evidence type="ECO:0000256" key="3">
    <source>
        <dbReference type="ARBA" id="ARBA00022448"/>
    </source>
</evidence>